<dbReference type="InParanoid" id="A3LMS8"/>
<dbReference type="GeneID" id="4836973"/>
<dbReference type="EMBL" id="CP000496">
    <property type="protein sequence ID" value="ABN64739.1"/>
    <property type="molecule type" value="Genomic_DNA"/>
</dbReference>
<evidence type="ECO:0000313" key="2">
    <source>
        <dbReference type="Proteomes" id="UP000002258"/>
    </source>
</evidence>
<evidence type="ECO:0000313" key="1">
    <source>
        <dbReference type="EMBL" id="ABN64739.1"/>
    </source>
</evidence>
<gene>
    <name evidence="1" type="ORF">PICST_29340</name>
</gene>
<protein>
    <submittedName>
        <fullName evidence="1">Uncharacterized protein</fullName>
    </submittedName>
</protein>
<accession>A3LMS8</accession>
<dbReference type="HOGENOM" id="CLU_2224181_0_0_1"/>
<sequence length="106" mass="12574">MVEPLTMSGYSLRRARVRRNIKLELEEDDMSTESVDDSSVSVSSDDEEIKEDIIEYKVSNSDTFVVKPKTFYERHEVPRKIFHSLTAPWVLLLERIWQVYTKNYKE</sequence>
<reference evidence="1 2" key="1">
    <citation type="journal article" date="2007" name="Nat. Biotechnol.">
        <title>Genome sequence of the lignocellulose-bioconverting and xylose-fermenting yeast Pichia stipitis.</title>
        <authorList>
            <person name="Jeffries T.W."/>
            <person name="Grigoriev I.V."/>
            <person name="Grimwood J."/>
            <person name="Laplaza J.M."/>
            <person name="Aerts A."/>
            <person name="Salamov A."/>
            <person name="Schmutz J."/>
            <person name="Lindquist E."/>
            <person name="Dehal P."/>
            <person name="Shapiro H."/>
            <person name="Jin Y.S."/>
            <person name="Passoth V."/>
            <person name="Richardson P.M."/>
        </authorList>
    </citation>
    <scope>NUCLEOTIDE SEQUENCE [LARGE SCALE GENOMIC DNA]</scope>
    <source>
        <strain evidence="2">ATCC 58785 / CBS 6054 / NBRC 10063 / NRRL Y-11545</strain>
    </source>
</reference>
<dbReference type="Proteomes" id="UP000002258">
    <property type="component" value="Chromosome 2"/>
</dbReference>
<dbReference type="RefSeq" id="XP_001382768.1">
    <property type="nucleotide sequence ID" value="XM_001382731.1"/>
</dbReference>
<organism evidence="1 2">
    <name type="scientific">Scheffersomyces stipitis (strain ATCC 58785 / CBS 6054 / NBRC 10063 / NRRL Y-11545)</name>
    <name type="common">Yeast</name>
    <name type="synonym">Pichia stipitis</name>
    <dbReference type="NCBI Taxonomy" id="322104"/>
    <lineage>
        <taxon>Eukaryota</taxon>
        <taxon>Fungi</taxon>
        <taxon>Dikarya</taxon>
        <taxon>Ascomycota</taxon>
        <taxon>Saccharomycotina</taxon>
        <taxon>Pichiomycetes</taxon>
        <taxon>Debaryomycetaceae</taxon>
        <taxon>Scheffersomyces</taxon>
    </lineage>
</organism>
<name>A3LMS8_PICST</name>
<dbReference type="AlphaFoldDB" id="A3LMS8"/>
<proteinExistence type="predicted"/>
<keyword evidence="2" id="KW-1185">Reference proteome</keyword>
<dbReference type="KEGG" id="pic:PICST_29340"/>